<dbReference type="EMBL" id="KR029586">
    <property type="protein sequence ID" value="AKH46750.1"/>
    <property type="molecule type" value="Genomic_DNA"/>
</dbReference>
<reference evidence="1" key="1">
    <citation type="journal article" date="2015" name="Front. Microbiol.">
        <title>Combining genomic sequencing methods to explore viral diversity and reveal potential virus-host interactions.</title>
        <authorList>
            <person name="Chow C.E."/>
            <person name="Winget D.M."/>
            <person name="White R.A.III."/>
            <person name="Hallam S.J."/>
            <person name="Suttle C.A."/>
        </authorList>
    </citation>
    <scope>NUCLEOTIDE SEQUENCE</scope>
    <source>
        <strain evidence="1">Anoxic2_2</strain>
    </source>
</reference>
<proteinExistence type="predicted"/>
<protein>
    <submittedName>
        <fullName evidence="1">Uncharacterized protein</fullName>
    </submittedName>
</protein>
<name>A0A0F7L481_9VIRU</name>
<sequence>MSLPSSQVVRDYPHHNSCKYHQTTPYSDDWLPKVRVFYKPRFGYKHHYDNTQPSFSRTLYPPTYNQSITHAHLYLSSHQFLRIEQCNPTY</sequence>
<accession>A0A0F7L481</accession>
<reference evidence="1" key="2">
    <citation type="submission" date="2015-03" db="EMBL/GenBank/DDBJ databases">
        <authorList>
            <person name="Chow C.-E.T."/>
            <person name="Winget D.M."/>
            <person name="White R.A.III."/>
            <person name="Hallam S.J."/>
            <person name="Suttle C.A."/>
        </authorList>
    </citation>
    <scope>NUCLEOTIDE SEQUENCE</scope>
    <source>
        <strain evidence="1">Anoxic2_2</strain>
    </source>
</reference>
<evidence type="ECO:0000313" key="1">
    <source>
        <dbReference type="EMBL" id="AKH46750.1"/>
    </source>
</evidence>
<organism evidence="1">
    <name type="scientific">uncultured marine virus</name>
    <dbReference type="NCBI Taxonomy" id="186617"/>
    <lineage>
        <taxon>Viruses</taxon>
        <taxon>environmental samples</taxon>
    </lineage>
</organism>